<evidence type="ECO:0000256" key="1">
    <source>
        <dbReference type="SAM" id="MobiDB-lite"/>
    </source>
</evidence>
<organism evidence="2 3">
    <name type="scientific">Morchella conica CCBAS932</name>
    <dbReference type="NCBI Taxonomy" id="1392247"/>
    <lineage>
        <taxon>Eukaryota</taxon>
        <taxon>Fungi</taxon>
        <taxon>Dikarya</taxon>
        <taxon>Ascomycota</taxon>
        <taxon>Pezizomycotina</taxon>
        <taxon>Pezizomycetes</taxon>
        <taxon>Pezizales</taxon>
        <taxon>Morchellaceae</taxon>
        <taxon>Morchella</taxon>
    </lineage>
</organism>
<feature type="compositionally biased region" description="Acidic residues" evidence="1">
    <location>
        <begin position="48"/>
        <end position="68"/>
    </location>
</feature>
<dbReference type="InParanoid" id="A0A3N4L8F7"/>
<name>A0A3N4L8F7_9PEZI</name>
<dbReference type="AlphaFoldDB" id="A0A3N4L8F7"/>
<proteinExistence type="predicted"/>
<reference evidence="2 3" key="1">
    <citation type="journal article" date="2018" name="Nat. Ecol. Evol.">
        <title>Pezizomycetes genomes reveal the molecular basis of ectomycorrhizal truffle lifestyle.</title>
        <authorList>
            <person name="Murat C."/>
            <person name="Payen T."/>
            <person name="Noel B."/>
            <person name="Kuo A."/>
            <person name="Morin E."/>
            <person name="Chen J."/>
            <person name="Kohler A."/>
            <person name="Krizsan K."/>
            <person name="Balestrini R."/>
            <person name="Da Silva C."/>
            <person name="Montanini B."/>
            <person name="Hainaut M."/>
            <person name="Levati E."/>
            <person name="Barry K.W."/>
            <person name="Belfiori B."/>
            <person name="Cichocki N."/>
            <person name="Clum A."/>
            <person name="Dockter R.B."/>
            <person name="Fauchery L."/>
            <person name="Guy J."/>
            <person name="Iotti M."/>
            <person name="Le Tacon F."/>
            <person name="Lindquist E.A."/>
            <person name="Lipzen A."/>
            <person name="Malagnac F."/>
            <person name="Mello A."/>
            <person name="Molinier V."/>
            <person name="Miyauchi S."/>
            <person name="Poulain J."/>
            <person name="Riccioni C."/>
            <person name="Rubini A."/>
            <person name="Sitrit Y."/>
            <person name="Splivallo R."/>
            <person name="Traeger S."/>
            <person name="Wang M."/>
            <person name="Zifcakova L."/>
            <person name="Wipf D."/>
            <person name="Zambonelli A."/>
            <person name="Paolocci F."/>
            <person name="Nowrousian M."/>
            <person name="Ottonello S."/>
            <person name="Baldrian P."/>
            <person name="Spatafora J.W."/>
            <person name="Henrissat B."/>
            <person name="Nagy L.G."/>
            <person name="Aury J.M."/>
            <person name="Wincker P."/>
            <person name="Grigoriev I.V."/>
            <person name="Bonfante P."/>
            <person name="Martin F.M."/>
        </authorList>
    </citation>
    <scope>NUCLEOTIDE SEQUENCE [LARGE SCALE GENOMIC DNA]</scope>
    <source>
        <strain evidence="2 3">CCBAS932</strain>
    </source>
</reference>
<sequence>MRTWRKSFPDKETSNLVLEGIRHEVLKRIKRTHFKFLASLRAKLSTETNDDSEFDEPDNQPFDDDYGEDGGGRVVRPRYEDYIDAAEEQVNDPIERNIDNDVIIENTIERPPVSMMEGVREKGQGELGVRRRGRPCKNKLAEDELVMKRRDDLLERKDVIFVLNMSFNEKTQCGGRVAPRRRSTGKQKSWGIWGIWGISGAQVPQDAM</sequence>
<protein>
    <submittedName>
        <fullName evidence="2">Uncharacterized protein</fullName>
    </submittedName>
</protein>
<keyword evidence="3" id="KW-1185">Reference proteome</keyword>
<dbReference type="EMBL" id="ML119105">
    <property type="protein sequence ID" value="RPB17749.1"/>
    <property type="molecule type" value="Genomic_DNA"/>
</dbReference>
<accession>A0A3N4L8F7</accession>
<dbReference type="Proteomes" id="UP000277580">
    <property type="component" value="Unassembled WGS sequence"/>
</dbReference>
<gene>
    <name evidence="2" type="ORF">P167DRAFT_569483</name>
</gene>
<feature type="region of interest" description="Disordered" evidence="1">
    <location>
        <begin position="46"/>
        <end position="71"/>
    </location>
</feature>
<evidence type="ECO:0000313" key="3">
    <source>
        <dbReference type="Proteomes" id="UP000277580"/>
    </source>
</evidence>
<evidence type="ECO:0000313" key="2">
    <source>
        <dbReference type="EMBL" id="RPB17749.1"/>
    </source>
</evidence>